<evidence type="ECO:0000313" key="13">
    <source>
        <dbReference type="EMBL" id="HIT94765.1"/>
    </source>
</evidence>
<feature type="region of interest" description="Disordered" evidence="11">
    <location>
        <begin position="220"/>
        <end position="239"/>
    </location>
</feature>
<dbReference type="Pfam" id="PF06426">
    <property type="entry name" value="SATase_N"/>
    <property type="match status" value="1"/>
</dbReference>
<evidence type="ECO:0000256" key="2">
    <source>
        <dbReference type="ARBA" id="ARBA00007274"/>
    </source>
</evidence>
<dbReference type="NCBIfam" id="TIGR01172">
    <property type="entry name" value="cysE"/>
    <property type="match status" value="1"/>
</dbReference>
<dbReference type="AlphaFoldDB" id="A0A9D1KS41"/>
<dbReference type="Pfam" id="PF00132">
    <property type="entry name" value="Hexapep"/>
    <property type="match status" value="1"/>
</dbReference>
<dbReference type="InterPro" id="IPR010493">
    <property type="entry name" value="Ser_AcTrfase_N"/>
</dbReference>
<evidence type="ECO:0000256" key="7">
    <source>
        <dbReference type="ARBA" id="ARBA00023192"/>
    </source>
</evidence>
<gene>
    <name evidence="13" type="primary">cysE</name>
    <name evidence="13" type="ORF">IAC43_06235</name>
</gene>
<feature type="compositionally biased region" description="Basic and acidic residues" evidence="11">
    <location>
        <begin position="220"/>
        <end position="233"/>
    </location>
</feature>
<dbReference type="GO" id="GO:0009001">
    <property type="term" value="F:serine O-acetyltransferase activity"/>
    <property type="evidence" value="ECO:0007669"/>
    <property type="project" value="UniProtKB-EC"/>
</dbReference>
<dbReference type="GO" id="GO:0006535">
    <property type="term" value="P:cysteine biosynthetic process from serine"/>
    <property type="evidence" value="ECO:0007669"/>
    <property type="project" value="InterPro"/>
</dbReference>
<feature type="domain" description="Serine acetyltransferase N-terminal" evidence="12">
    <location>
        <begin position="2"/>
        <end position="35"/>
    </location>
</feature>
<keyword evidence="5" id="KW-0028">Amino-acid biosynthesis</keyword>
<evidence type="ECO:0000256" key="8">
    <source>
        <dbReference type="ARBA" id="ARBA00023315"/>
    </source>
</evidence>
<comment type="pathway">
    <text evidence="1">Amino-acid biosynthesis; L-cysteine biosynthesis; L-cysteine from L-serine: step 1/2.</text>
</comment>
<name>A0A9D1KS41_9FIRM</name>
<keyword evidence="6 10" id="KW-0808">Transferase</keyword>
<comment type="caution">
    <text evidence="13">The sequence shown here is derived from an EMBL/GenBank/DDBJ whole genome shotgun (WGS) entry which is preliminary data.</text>
</comment>
<evidence type="ECO:0000256" key="6">
    <source>
        <dbReference type="ARBA" id="ARBA00022679"/>
    </source>
</evidence>
<keyword evidence="7" id="KW-0198">Cysteine biosynthesis</keyword>
<dbReference type="InterPro" id="IPR053376">
    <property type="entry name" value="Serine_acetyltransferase"/>
</dbReference>
<dbReference type="Gene3D" id="1.10.3130.10">
    <property type="entry name" value="serine acetyltransferase, domain 1"/>
    <property type="match status" value="1"/>
</dbReference>
<sequence>MLERLRADIRAVKERDPAARNSVEVLLLYSGLHAIMLHRPAYWLYQHKRYFLARWISQYAKFRTGVEIHPGAKIGTGVFIDHGCGIVIGETAEVGDGCTLYQGVTLGGTGKDVGKRHPTLGKNVTVGSGAKVLGPFTIGDNSKIAAGAVVLEEIPANATAVGVPARVVKLDGVRVVQDLDQIHMPDPVGQEFTSLEERLAKLCQCVSELEKENRELKERLQIAEDTKDDKAEADLSAAE</sequence>
<comment type="catalytic activity">
    <reaction evidence="9 10">
        <text>L-serine + acetyl-CoA = O-acetyl-L-serine + CoA</text>
        <dbReference type="Rhea" id="RHEA:24560"/>
        <dbReference type="ChEBI" id="CHEBI:33384"/>
        <dbReference type="ChEBI" id="CHEBI:57287"/>
        <dbReference type="ChEBI" id="CHEBI:57288"/>
        <dbReference type="ChEBI" id="CHEBI:58340"/>
        <dbReference type="EC" id="2.3.1.30"/>
    </reaction>
</comment>
<dbReference type="InterPro" id="IPR042122">
    <property type="entry name" value="Ser_AcTrfase_N_sf"/>
</dbReference>
<dbReference type="PANTHER" id="PTHR42811">
    <property type="entry name" value="SERINE ACETYLTRANSFERASE"/>
    <property type="match status" value="1"/>
</dbReference>
<organism evidence="13 14">
    <name type="scientific">Candidatus Faecivivens stercoripullorum</name>
    <dbReference type="NCBI Taxonomy" id="2840805"/>
    <lineage>
        <taxon>Bacteria</taxon>
        <taxon>Bacillati</taxon>
        <taxon>Bacillota</taxon>
        <taxon>Clostridia</taxon>
        <taxon>Eubacteriales</taxon>
        <taxon>Oscillospiraceae</taxon>
        <taxon>Oscillospiraceae incertae sedis</taxon>
        <taxon>Candidatus Faecivivens</taxon>
    </lineage>
</organism>
<evidence type="ECO:0000313" key="14">
    <source>
        <dbReference type="Proteomes" id="UP000824160"/>
    </source>
</evidence>
<dbReference type="EC" id="2.3.1.30" evidence="3 10"/>
<accession>A0A9D1KS41</accession>
<dbReference type="Gene3D" id="2.160.10.10">
    <property type="entry name" value="Hexapeptide repeat proteins"/>
    <property type="match status" value="1"/>
</dbReference>
<reference evidence="13" key="1">
    <citation type="submission" date="2020-10" db="EMBL/GenBank/DDBJ databases">
        <authorList>
            <person name="Gilroy R."/>
        </authorList>
    </citation>
    <scope>NUCLEOTIDE SEQUENCE</scope>
    <source>
        <strain evidence="13">ChiBcec7-5410</strain>
    </source>
</reference>
<evidence type="ECO:0000256" key="4">
    <source>
        <dbReference type="ARBA" id="ARBA00018522"/>
    </source>
</evidence>
<dbReference type="SUPFAM" id="SSF51161">
    <property type="entry name" value="Trimeric LpxA-like enzymes"/>
    <property type="match status" value="1"/>
</dbReference>
<dbReference type="PIRSF" id="PIRSF000441">
    <property type="entry name" value="CysE"/>
    <property type="match status" value="1"/>
</dbReference>
<evidence type="ECO:0000256" key="10">
    <source>
        <dbReference type="PIRNR" id="PIRNR000441"/>
    </source>
</evidence>
<dbReference type="GO" id="GO:0005737">
    <property type="term" value="C:cytoplasm"/>
    <property type="evidence" value="ECO:0007669"/>
    <property type="project" value="InterPro"/>
</dbReference>
<dbReference type="EMBL" id="DVLW01000172">
    <property type="protein sequence ID" value="HIT94765.1"/>
    <property type="molecule type" value="Genomic_DNA"/>
</dbReference>
<evidence type="ECO:0000256" key="9">
    <source>
        <dbReference type="ARBA" id="ARBA00049486"/>
    </source>
</evidence>
<dbReference type="NCBIfam" id="NF041874">
    <property type="entry name" value="EPS_EpsC"/>
    <property type="match status" value="1"/>
</dbReference>
<dbReference type="InterPro" id="IPR011004">
    <property type="entry name" value="Trimer_LpxA-like_sf"/>
</dbReference>
<evidence type="ECO:0000256" key="11">
    <source>
        <dbReference type="SAM" id="MobiDB-lite"/>
    </source>
</evidence>
<dbReference type="CDD" id="cd03354">
    <property type="entry name" value="LbH_SAT"/>
    <property type="match status" value="1"/>
</dbReference>
<reference evidence="13" key="2">
    <citation type="journal article" date="2021" name="PeerJ">
        <title>Extensive microbial diversity within the chicken gut microbiome revealed by metagenomics and culture.</title>
        <authorList>
            <person name="Gilroy R."/>
            <person name="Ravi A."/>
            <person name="Getino M."/>
            <person name="Pursley I."/>
            <person name="Horton D.L."/>
            <person name="Alikhan N.F."/>
            <person name="Baker D."/>
            <person name="Gharbi K."/>
            <person name="Hall N."/>
            <person name="Watson M."/>
            <person name="Adriaenssens E.M."/>
            <person name="Foster-Nyarko E."/>
            <person name="Jarju S."/>
            <person name="Secka A."/>
            <person name="Antonio M."/>
            <person name="Oren A."/>
            <person name="Chaudhuri R.R."/>
            <person name="La Ragione R."/>
            <person name="Hildebrand F."/>
            <person name="Pallen M.J."/>
        </authorList>
    </citation>
    <scope>NUCLEOTIDE SEQUENCE</scope>
    <source>
        <strain evidence="13">ChiBcec7-5410</strain>
    </source>
</reference>
<dbReference type="FunFam" id="2.160.10.10:FF:000007">
    <property type="entry name" value="Serine acetyltransferase"/>
    <property type="match status" value="1"/>
</dbReference>
<evidence type="ECO:0000256" key="1">
    <source>
        <dbReference type="ARBA" id="ARBA00004876"/>
    </source>
</evidence>
<proteinExistence type="inferred from homology"/>
<dbReference type="InterPro" id="IPR045304">
    <property type="entry name" value="LbH_SAT"/>
</dbReference>
<evidence type="ECO:0000256" key="5">
    <source>
        <dbReference type="ARBA" id="ARBA00022605"/>
    </source>
</evidence>
<evidence type="ECO:0000259" key="12">
    <source>
        <dbReference type="Pfam" id="PF06426"/>
    </source>
</evidence>
<dbReference type="InterPro" id="IPR005881">
    <property type="entry name" value="Ser_O-AcTrfase"/>
</dbReference>
<protein>
    <recommendedName>
        <fullName evidence="4 10">Serine acetyltransferase</fullName>
        <ecNumber evidence="3 10">2.3.1.30</ecNumber>
    </recommendedName>
</protein>
<dbReference type="InterPro" id="IPR001451">
    <property type="entry name" value="Hexapep"/>
</dbReference>
<evidence type="ECO:0000256" key="3">
    <source>
        <dbReference type="ARBA" id="ARBA00013266"/>
    </source>
</evidence>
<keyword evidence="8 10" id="KW-0012">Acyltransferase</keyword>
<dbReference type="Proteomes" id="UP000824160">
    <property type="component" value="Unassembled WGS sequence"/>
</dbReference>
<comment type="similarity">
    <text evidence="2 10">Belongs to the transferase hexapeptide repeat family.</text>
</comment>